<dbReference type="FunFam" id="3.40.50.300:FF:001994">
    <property type="entry name" value="Translation elongation factor G"/>
    <property type="match status" value="1"/>
</dbReference>
<dbReference type="NCBIfam" id="TIGR00231">
    <property type="entry name" value="small_GTP"/>
    <property type="match status" value="1"/>
</dbReference>
<dbReference type="NCBIfam" id="TIGR00484">
    <property type="entry name" value="EF-G"/>
    <property type="match status" value="1"/>
</dbReference>
<dbReference type="PROSITE" id="PS51722">
    <property type="entry name" value="G_TR_2"/>
    <property type="match status" value="1"/>
</dbReference>
<name>A0AAJ1ALG7_9BACT</name>
<evidence type="ECO:0000313" key="6">
    <source>
        <dbReference type="EMBL" id="MBZ0160412.1"/>
    </source>
</evidence>
<dbReference type="NCBIfam" id="NF009891">
    <property type="entry name" value="PRK13351.1-1"/>
    <property type="match status" value="1"/>
</dbReference>
<dbReference type="InterPro" id="IPR004540">
    <property type="entry name" value="Transl_elong_EFG/EF2"/>
</dbReference>
<dbReference type="PANTHER" id="PTHR43261">
    <property type="entry name" value="TRANSLATION ELONGATION FACTOR G-RELATED"/>
    <property type="match status" value="1"/>
</dbReference>
<dbReference type="SUPFAM" id="SSF50447">
    <property type="entry name" value="Translation proteins"/>
    <property type="match status" value="1"/>
</dbReference>
<dbReference type="InterPro" id="IPR035649">
    <property type="entry name" value="EFG_V"/>
</dbReference>
<dbReference type="InterPro" id="IPR035647">
    <property type="entry name" value="EFG_III/V"/>
</dbReference>
<dbReference type="Pfam" id="PF00009">
    <property type="entry name" value="GTP_EFTU"/>
    <property type="match status" value="1"/>
</dbReference>
<dbReference type="Gene3D" id="3.30.70.240">
    <property type="match status" value="1"/>
</dbReference>
<dbReference type="CDD" id="cd01434">
    <property type="entry name" value="EFG_mtEFG1_IV"/>
    <property type="match status" value="1"/>
</dbReference>
<feature type="domain" description="Tr-type G" evidence="5">
    <location>
        <begin position="7"/>
        <end position="281"/>
    </location>
</feature>
<keyword evidence="6" id="KW-0648">Protein biosynthesis</keyword>
<accession>A0AAJ1ALG7</accession>
<evidence type="ECO:0000256" key="3">
    <source>
        <dbReference type="ARBA" id="ARBA00023134"/>
    </source>
</evidence>
<dbReference type="NCBIfam" id="NF009379">
    <property type="entry name" value="PRK12740.1-3"/>
    <property type="match status" value="1"/>
</dbReference>
<evidence type="ECO:0000256" key="2">
    <source>
        <dbReference type="ARBA" id="ARBA00022741"/>
    </source>
</evidence>
<dbReference type="FunFam" id="2.40.30.10:FF:000006">
    <property type="entry name" value="Elongation factor G"/>
    <property type="match status" value="1"/>
</dbReference>
<dbReference type="FunFam" id="3.30.70.870:FF:000016">
    <property type="entry name" value="Translation elongation factor G"/>
    <property type="match status" value="1"/>
</dbReference>
<dbReference type="Pfam" id="PF00679">
    <property type="entry name" value="EFG_C"/>
    <property type="match status" value="1"/>
</dbReference>
<evidence type="ECO:0000259" key="5">
    <source>
        <dbReference type="PROSITE" id="PS51722"/>
    </source>
</evidence>
<dbReference type="Pfam" id="PF14492">
    <property type="entry name" value="EFG_III"/>
    <property type="match status" value="1"/>
</dbReference>
<dbReference type="InterPro" id="IPR020568">
    <property type="entry name" value="Ribosomal_Su5_D2-typ_SF"/>
</dbReference>
<dbReference type="CDD" id="cd04088">
    <property type="entry name" value="EFG_mtEFG_II"/>
    <property type="match status" value="1"/>
</dbReference>
<dbReference type="NCBIfam" id="NF009381">
    <property type="entry name" value="PRK12740.1-5"/>
    <property type="match status" value="1"/>
</dbReference>
<dbReference type="InterPro" id="IPR005517">
    <property type="entry name" value="Transl_elong_EFG/EF2_IV"/>
</dbReference>
<organism evidence="6 7">
    <name type="scientific">Candidatus Methylomirabilis tolerans</name>
    <dbReference type="NCBI Taxonomy" id="3123416"/>
    <lineage>
        <taxon>Bacteria</taxon>
        <taxon>Candidatus Methylomirabilota</taxon>
        <taxon>Candidatus Methylomirabilia</taxon>
        <taxon>Candidatus Methylomirabilales</taxon>
        <taxon>Candidatus Methylomirabilaceae</taxon>
        <taxon>Candidatus Methylomirabilis</taxon>
    </lineage>
</organism>
<comment type="similarity">
    <text evidence="1">Belongs to the TRAFAC class translation factor GTPase superfamily. Classic translation factor GTPase family. EF-G/EF-2 subfamily.</text>
</comment>
<evidence type="ECO:0000256" key="1">
    <source>
        <dbReference type="ARBA" id="ARBA00005870"/>
    </source>
</evidence>
<dbReference type="CDD" id="cd03713">
    <property type="entry name" value="EFG_mtEFG_C"/>
    <property type="match status" value="1"/>
</dbReference>
<dbReference type="SMART" id="SM00889">
    <property type="entry name" value="EFG_IV"/>
    <property type="match status" value="1"/>
</dbReference>
<dbReference type="GO" id="GO:0003746">
    <property type="term" value="F:translation elongation factor activity"/>
    <property type="evidence" value="ECO:0007669"/>
    <property type="project" value="UniProtKB-UniRule"/>
</dbReference>
<evidence type="ECO:0000256" key="4">
    <source>
        <dbReference type="NCBIfam" id="TIGR00484"/>
    </source>
</evidence>
<comment type="caution">
    <text evidence="6">The sequence shown here is derived from an EMBL/GenBank/DDBJ whole genome shotgun (WGS) entry which is preliminary data.</text>
</comment>
<dbReference type="SUPFAM" id="SSF54980">
    <property type="entry name" value="EF-G C-terminal domain-like"/>
    <property type="match status" value="2"/>
</dbReference>
<keyword evidence="6" id="KW-0251">Elongation factor</keyword>
<sequence>MSGVEIARIRNVAIVAHGGAGKTSLTEAILFNAGATSRLGKVEDGTTVTDFDEDEIRRKMSVSSAFAFCEWKGRKLNLIDTPGASIFLTDTRNCMKVLDGAVVVVSSVSGVKVQTEKVWAYAEAEGLARMIFVNKLDQEQADFFRTLEDIRRNLCPVATPLQLPIGMHASFTGVVDLLRMKALIYQDERMGKFSEREIPSDLRPKAEQLQAALMEVVADSDDRLLEKYLETGILSNEELKAGLQRAVIEGKLIPVLCGSALKNIGVHPLLDVLVEVFPSPINREARAGIDPRSGERLVRESREDAPLSALVFKTLVDPYAGKITLFRVYSGAVSSDSSVYNSTKGCKERIGQVMLLRGKNQIPVPTIGAGDLGAVVKLKETCTGDTLCDERSPIRLDSVDIPSPIIEYAIAPKTRGDEEKMSVGLQRLREEDPSLQIRRDPQTKEVILAGMGKAHLEIAVDRLKRKFGLEIQMKTPRVPYKETIHGRTEVQGKHKKQTGGHGQYGDCWIKLEPLPRGGGYEFVNHIVGGVIPKQYVPAVEKGIVEAMGEGSLAGYPVVDVRVTLYDGSYHPVDSSEMAFKIAGSLAFKKGILQANPTLLEPIMTVDVMVPDECVGEVIGDLNSKRGRVIGVEAKGKTQTIKVHVPLAEILEYATQLKAITGDRGDYTVEFFHYDEVPPHLMERVIAELKKAKGEKTAAH</sequence>
<dbReference type="AlphaFoldDB" id="A0AAJ1ALG7"/>
<dbReference type="Gene3D" id="3.40.50.300">
    <property type="entry name" value="P-loop containing nucleotide triphosphate hydrolases"/>
    <property type="match status" value="1"/>
</dbReference>
<dbReference type="InterPro" id="IPR009000">
    <property type="entry name" value="Transl_B-barrel_sf"/>
</dbReference>
<dbReference type="PANTHER" id="PTHR43261:SF7">
    <property type="entry name" value="ELONGATION FACTOR G-LIKE PROTEIN"/>
    <property type="match status" value="1"/>
</dbReference>
<evidence type="ECO:0000313" key="7">
    <source>
        <dbReference type="Proteomes" id="UP001197609"/>
    </source>
</evidence>
<dbReference type="InterPro" id="IPR027417">
    <property type="entry name" value="P-loop_NTPase"/>
</dbReference>
<dbReference type="InterPro" id="IPR005225">
    <property type="entry name" value="Small_GTP-bd"/>
</dbReference>
<reference evidence="6 7" key="1">
    <citation type="journal article" date="2021" name="bioRxiv">
        <title>Unraveling nitrogen, sulfur and carbon metabolic pathways and microbial community transcriptional responses to substrate deprivation and toxicity stresses in a bioreactor mimicking anoxic brackish coastal sediment conditions.</title>
        <authorList>
            <person name="Martins P.D."/>
            <person name="Echeveste M.J."/>
            <person name="Arshad A."/>
            <person name="Kurth J."/>
            <person name="Ouboter H."/>
            <person name="Jetten M.S.M."/>
            <person name="Welte C.U."/>
        </authorList>
    </citation>
    <scope>NUCLEOTIDE SEQUENCE [LARGE SCALE GENOMIC DNA]</scope>
    <source>
        <strain evidence="6">MAG_38</strain>
    </source>
</reference>
<dbReference type="FunFam" id="3.30.70.240:FF:000001">
    <property type="entry name" value="Elongation factor G"/>
    <property type="match status" value="1"/>
</dbReference>
<dbReference type="GO" id="GO:0032790">
    <property type="term" value="P:ribosome disassembly"/>
    <property type="evidence" value="ECO:0007669"/>
    <property type="project" value="TreeGrafter"/>
</dbReference>
<dbReference type="InterPro" id="IPR000795">
    <property type="entry name" value="T_Tr_GTP-bd_dom"/>
</dbReference>
<dbReference type="Gene3D" id="2.40.30.10">
    <property type="entry name" value="Translation factors"/>
    <property type="match status" value="1"/>
</dbReference>
<dbReference type="PRINTS" id="PR00315">
    <property type="entry name" value="ELONGATNFCT"/>
</dbReference>
<dbReference type="Pfam" id="PF03764">
    <property type="entry name" value="EFG_IV"/>
    <property type="match status" value="1"/>
</dbReference>
<dbReference type="FunFam" id="3.30.230.10:FF:000003">
    <property type="entry name" value="Elongation factor G"/>
    <property type="match status" value="1"/>
</dbReference>
<dbReference type="Gene3D" id="3.30.70.870">
    <property type="entry name" value="Elongation Factor G (Translational Gtpase), domain 3"/>
    <property type="match status" value="1"/>
</dbReference>
<proteinExistence type="inferred from homology"/>
<dbReference type="Pfam" id="PF22042">
    <property type="entry name" value="EF-G_D2"/>
    <property type="match status" value="1"/>
</dbReference>
<keyword evidence="2" id="KW-0547">Nucleotide-binding</keyword>
<dbReference type="EMBL" id="JAIOIU010000124">
    <property type="protein sequence ID" value="MBZ0160412.1"/>
    <property type="molecule type" value="Genomic_DNA"/>
</dbReference>
<protein>
    <recommendedName>
        <fullName evidence="4">Elongation factor G</fullName>
    </recommendedName>
</protein>
<dbReference type="InterPro" id="IPR000640">
    <property type="entry name" value="EFG_V-like"/>
</dbReference>
<keyword evidence="3" id="KW-0342">GTP-binding</keyword>
<dbReference type="SUPFAM" id="SSF52540">
    <property type="entry name" value="P-loop containing nucleoside triphosphate hydrolases"/>
    <property type="match status" value="1"/>
</dbReference>
<dbReference type="CDD" id="cd16262">
    <property type="entry name" value="EFG_III"/>
    <property type="match status" value="1"/>
</dbReference>
<dbReference type="InterPro" id="IPR041095">
    <property type="entry name" value="EFG_II"/>
</dbReference>
<dbReference type="Proteomes" id="UP001197609">
    <property type="component" value="Unassembled WGS sequence"/>
</dbReference>
<dbReference type="GO" id="GO:0005525">
    <property type="term" value="F:GTP binding"/>
    <property type="evidence" value="ECO:0007669"/>
    <property type="project" value="UniProtKB-UniRule"/>
</dbReference>
<gene>
    <name evidence="6" type="primary">fusA</name>
    <name evidence="6" type="ORF">K8G79_09805</name>
</gene>
<dbReference type="InterPro" id="IPR047872">
    <property type="entry name" value="EFG_IV"/>
</dbReference>
<dbReference type="InterPro" id="IPR009022">
    <property type="entry name" value="EFG_III"/>
</dbReference>
<dbReference type="InterPro" id="IPR053905">
    <property type="entry name" value="EF-G-like_DII"/>
</dbReference>
<dbReference type="InterPro" id="IPR014721">
    <property type="entry name" value="Ribsml_uS5_D2-typ_fold_subgr"/>
</dbReference>
<dbReference type="Gene3D" id="3.30.230.10">
    <property type="match status" value="1"/>
</dbReference>
<dbReference type="GO" id="GO:0003924">
    <property type="term" value="F:GTPase activity"/>
    <property type="evidence" value="ECO:0007669"/>
    <property type="project" value="InterPro"/>
</dbReference>
<dbReference type="SUPFAM" id="SSF54211">
    <property type="entry name" value="Ribosomal protein S5 domain 2-like"/>
    <property type="match status" value="1"/>
</dbReference>
<dbReference type="SMART" id="SM00838">
    <property type="entry name" value="EFG_C"/>
    <property type="match status" value="1"/>
</dbReference>
<dbReference type="CDD" id="cd04170">
    <property type="entry name" value="EF-G_bact"/>
    <property type="match status" value="1"/>
</dbReference>